<proteinExistence type="predicted"/>
<protein>
    <submittedName>
        <fullName evidence="1">Uncharacterized protein</fullName>
    </submittedName>
</protein>
<name>A0AAE9BWR8_9CAUD</name>
<dbReference type="Proteomes" id="UP000827376">
    <property type="component" value="Segment"/>
</dbReference>
<accession>A0AAE9BWR8</accession>
<evidence type="ECO:0000313" key="1">
    <source>
        <dbReference type="EMBL" id="UBF21685.1"/>
    </source>
</evidence>
<organism evidence="1 2">
    <name type="scientific">Haloarcula virus HJTV-2</name>
    <dbReference type="NCBI Taxonomy" id="2877986"/>
    <lineage>
        <taxon>Viruses</taxon>
        <taxon>Duplodnaviria</taxon>
        <taxon>Heunggongvirae</taxon>
        <taxon>Uroviricota</taxon>
        <taxon>Caudoviricetes</taxon>
        <taxon>Thumleimavirales</taxon>
        <taxon>Hafunaviridae</taxon>
        <taxon>Haloferacalesvirus</taxon>
        <taxon>Haloferacalesvirus thailandense</taxon>
        <taxon>Haloferacalesvirus HJTV2</taxon>
    </lineage>
</organism>
<reference evidence="1 2" key="1">
    <citation type="submission" date="2021-05" db="EMBL/GenBank/DDBJ databases">
        <title>Diversity, taxonomy and evolution of archaeal viruses of the class Caudoviricetes.</title>
        <authorList>
            <person name="Liu Y."/>
            <person name="Demina T.A."/>
            <person name="Roux S."/>
            <person name="Aiewsakun P."/>
            <person name="Kazlauskas D."/>
            <person name="Simmonds P."/>
            <person name="Prangishvili D."/>
            <person name="Oksanen H.M."/>
            <person name="Krupovic M."/>
        </authorList>
    </citation>
    <scope>NUCLEOTIDE SEQUENCE [LARGE SCALE GENOMIC DNA]</scope>
    <source>
        <strain evidence="1">HJTV-2/27</strain>
    </source>
</reference>
<keyword evidence="2" id="KW-1185">Reference proteome</keyword>
<sequence>MRSDFSAFLNQRDASMRYITPVTQDELASMLADVLSDVLREDCRIEGFQETHHFNPEMTEIDLNLVYYHE</sequence>
<evidence type="ECO:0000313" key="2">
    <source>
        <dbReference type="Proteomes" id="UP000827376"/>
    </source>
</evidence>
<gene>
    <name evidence="1" type="ORF">HJTV-2_gp65</name>
</gene>
<dbReference type="EMBL" id="MZ334513">
    <property type="protein sequence ID" value="UBF21685.1"/>
    <property type="molecule type" value="Genomic_DNA"/>
</dbReference>